<evidence type="ECO:0000313" key="3">
    <source>
        <dbReference type="Proteomes" id="UP000823775"/>
    </source>
</evidence>
<gene>
    <name evidence="2" type="ORF">HAX54_001634</name>
</gene>
<accession>A0ABS8T3Q6</accession>
<name>A0ABS8T3Q6_DATST</name>
<dbReference type="EMBL" id="JACEIK010001065">
    <property type="protein sequence ID" value="MCD7465619.1"/>
    <property type="molecule type" value="Genomic_DNA"/>
</dbReference>
<feature type="compositionally biased region" description="Polar residues" evidence="1">
    <location>
        <begin position="55"/>
        <end position="65"/>
    </location>
</feature>
<dbReference type="Proteomes" id="UP000823775">
    <property type="component" value="Unassembled WGS sequence"/>
</dbReference>
<comment type="caution">
    <text evidence="2">The sequence shown here is derived from an EMBL/GenBank/DDBJ whole genome shotgun (WGS) entry which is preliminary data.</text>
</comment>
<evidence type="ECO:0000313" key="2">
    <source>
        <dbReference type="EMBL" id="MCD7465619.1"/>
    </source>
</evidence>
<organism evidence="2 3">
    <name type="scientific">Datura stramonium</name>
    <name type="common">Jimsonweed</name>
    <name type="synonym">Common thornapple</name>
    <dbReference type="NCBI Taxonomy" id="4076"/>
    <lineage>
        <taxon>Eukaryota</taxon>
        <taxon>Viridiplantae</taxon>
        <taxon>Streptophyta</taxon>
        <taxon>Embryophyta</taxon>
        <taxon>Tracheophyta</taxon>
        <taxon>Spermatophyta</taxon>
        <taxon>Magnoliopsida</taxon>
        <taxon>eudicotyledons</taxon>
        <taxon>Gunneridae</taxon>
        <taxon>Pentapetalae</taxon>
        <taxon>asterids</taxon>
        <taxon>lamiids</taxon>
        <taxon>Solanales</taxon>
        <taxon>Solanaceae</taxon>
        <taxon>Solanoideae</taxon>
        <taxon>Datureae</taxon>
        <taxon>Datura</taxon>
    </lineage>
</organism>
<sequence length="142" mass="15767">MSRRFTLDKGVTWPDTGDPITQIHTAVAQSGSHTFDSPGQRAVRETLRDRRRRATSPSQFGPQNQRRTRPEPIYYCGPPRSAQRIPIQPSSATAWTVPEMGGLGTPLLHHQLLSPSSFLGVGLNAKPDLTLETWAALKRLRT</sequence>
<feature type="region of interest" description="Disordered" evidence="1">
    <location>
        <begin position="30"/>
        <end position="71"/>
    </location>
</feature>
<evidence type="ECO:0000256" key="1">
    <source>
        <dbReference type="SAM" id="MobiDB-lite"/>
    </source>
</evidence>
<proteinExistence type="predicted"/>
<reference evidence="2 3" key="1">
    <citation type="journal article" date="2021" name="BMC Genomics">
        <title>Datura genome reveals duplications of psychoactive alkaloid biosynthetic genes and high mutation rate following tissue culture.</title>
        <authorList>
            <person name="Rajewski A."/>
            <person name="Carter-House D."/>
            <person name="Stajich J."/>
            <person name="Litt A."/>
        </authorList>
    </citation>
    <scope>NUCLEOTIDE SEQUENCE [LARGE SCALE GENOMIC DNA]</scope>
    <source>
        <strain evidence="2">AR-01</strain>
    </source>
</reference>
<keyword evidence="3" id="KW-1185">Reference proteome</keyword>
<protein>
    <submittedName>
        <fullName evidence="2">Uncharacterized protein</fullName>
    </submittedName>
</protein>